<dbReference type="Gene3D" id="1.20.120.530">
    <property type="entry name" value="GntR ligand-binding domain-like"/>
    <property type="match status" value="1"/>
</dbReference>
<comment type="caution">
    <text evidence="5">The sequence shown here is derived from an EMBL/GenBank/DDBJ whole genome shotgun (WGS) entry which is preliminary data.</text>
</comment>
<evidence type="ECO:0000256" key="3">
    <source>
        <dbReference type="ARBA" id="ARBA00023163"/>
    </source>
</evidence>
<feature type="domain" description="HTH gntR-type" evidence="4">
    <location>
        <begin position="5"/>
        <end position="72"/>
    </location>
</feature>
<dbReference type="InterPro" id="IPR011711">
    <property type="entry name" value="GntR_C"/>
</dbReference>
<gene>
    <name evidence="5" type="ORF">LKD70_04010</name>
</gene>
<dbReference type="EMBL" id="JAJEQX010000005">
    <property type="protein sequence ID" value="MCC2253609.1"/>
    <property type="molecule type" value="Genomic_DNA"/>
</dbReference>
<name>A0ABS8FVG1_9FIRM</name>
<reference evidence="5 6" key="1">
    <citation type="submission" date="2021-10" db="EMBL/GenBank/DDBJ databases">
        <title>Anaerobic single-cell dispensing facilitates the cultivation of human gut bacteria.</title>
        <authorList>
            <person name="Afrizal A."/>
        </authorList>
    </citation>
    <scope>NUCLEOTIDE SEQUENCE [LARGE SCALE GENOMIC DNA]</scope>
    <source>
        <strain evidence="5 6">CLA-AA-H200</strain>
    </source>
</reference>
<organism evidence="5 6">
    <name type="scientific">Ruminococcus turbiniformis</name>
    <dbReference type="NCBI Taxonomy" id="2881258"/>
    <lineage>
        <taxon>Bacteria</taxon>
        <taxon>Bacillati</taxon>
        <taxon>Bacillota</taxon>
        <taxon>Clostridia</taxon>
        <taxon>Eubacteriales</taxon>
        <taxon>Oscillospiraceae</taxon>
        <taxon>Ruminococcus</taxon>
    </lineage>
</organism>
<keyword evidence="2" id="KW-0238">DNA-binding</keyword>
<dbReference type="InterPro" id="IPR036388">
    <property type="entry name" value="WH-like_DNA-bd_sf"/>
</dbReference>
<evidence type="ECO:0000256" key="2">
    <source>
        <dbReference type="ARBA" id="ARBA00023125"/>
    </source>
</evidence>
<protein>
    <submittedName>
        <fullName evidence="5">GntR family transcriptional regulator</fullName>
    </submittedName>
</protein>
<keyword evidence="1" id="KW-0805">Transcription regulation</keyword>
<dbReference type="Gene3D" id="1.10.10.10">
    <property type="entry name" value="Winged helix-like DNA-binding domain superfamily/Winged helix DNA-binding domain"/>
    <property type="match status" value="1"/>
</dbReference>
<dbReference type="InterPro" id="IPR008920">
    <property type="entry name" value="TF_FadR/GntR_C"/>
</dbReference>
<dbReference type="InterPro" id="IPR000524">
    <property type="entry name" value="Tscrpt_reg_HTH_GntR"/>
</dbReference>
<dbReference type="SUPFAM" id="SSF46785">
    <property type="entry name" value="Winged helix' DNA-binding domain"/>
    <property type="match status" value="1"/>
</dbReference>
<evidence type="ECO:0000259" key="4">
    <source>
        <dbReference type="PROSITE" id="PS50949"/>
    </source>
</evidence>
<dbReference type="Pfam" id="PF07729">
    <property type="entry name" value="FCD"/>
    <property type="match status" value="1"/>
</dbReference>
<dbReference type="PANTHER" id="PTHR43537">
    <property type="entry name" value="TRANSCRIPTIONAL REGULATOR, GNTR FAMILY"/>
    <property type="match status" value="1"/>
</dbReference>
<dbReference type="InterPro" id="IPR036390">
    <property type="entry name" value="WH_DNA-bd_sf"/>
</dbReference>
<keyword evidence="6" id="KW-1185">Reference proteome</keyword>
<dbReference type="PROSITE" id="PS50949">
    <property type="entry name" value="HTH_GNTR"/>
    <property type="match status" value="1"/>
</dbReference>
<dbReference type="RefSeq" id="WP_227706754.1">
    <property type="nucleotide sequence ID" value="NZ_JAJEQX010000005.1"/>
</dbReference>
<dbReference type="SMART" id="SM00895">
    <property type="entry name" value="FCD"/>
    <property type="match status" value="1"/>
</dbReference>
<dbReference type="Pfam" id="PF00392">
    <property type="entry name" value="GntR"/>
    <property type="match status" value="1"/>
</dbReference>
<sequence>MYTHRPLQEKAYHHLKKLITECKLEPNVIYSETKMCSELGISRTPFKDALVRLSQDKYIDIIPSKGFCLHQMSYNDVHSTYQVRVAIETFCAINLSGNINNSESQKCIKKMYGILASMKEALKETEDIAVFSEFDFEFHRSLVNSAKNDEFDDLFASYQYRISSLTTKNLIIPGSLSEACNEHEQILKAISTGGNVGQLYGLIETHLEQQRNIVLSYLSSVSSDL</sequence>
<dbReference type="PANTHER" id="PTHR43537:SF24">
    <property type="entry name" value="GLUCONATE OPERON TRANSCRIPTIONAL REPRESSOR"/>
    <property type="match status" value="1"/>
</dbReference>
<dbReference type="SUPFAM" id="SSF48008">
    <property type="entry name" value="GntR ligand-binding domain-like"/>
    <property type="match status" value="1"/>
</dbReference>
<evidence type="ECO:0000313" key="5">
    <source>
        <dbReference type="EMBL" id="MCC2253609.1"/>
    </source>
</evidence>
<accession>A0ABS8FVG1</accession>
<evidence type="ECO:0000313" key="6">
    <source>
        <dbReference type="Proteomes" id="UP001198151"/>
    </source>
</evidence>
<evidence type="ECO:0000256" key="1">
    <source>
        <dbReference type="ARBA" id="ARBA00023015"/>
    </source>
</evidence>
<dbReference type="Proteomes" id="UP001198151">
    <property type="component" value="Unassembled WGS sequence"/>
</dbReference>
<proteinExistence type="predicted"/>
<keyword evidence="3" id="KW-0804">Transcription</keyword>